<comment type="caution">
    <text evidence="3">The sequence shown here is derived from an EMBL/GenBank/DDBJ whole genome shotgun (WGS) entry which is preliminary data.</text>
</comment>
<dbReference type="AlphaFoldDB" id="A0AA94F2J5"/>
<name>A0AA94F2J5_9FLAO</name>
<dbReference type="PANTHER" id="PTHR33371:SF4">
    <property type="entry name" value="INTERMEMBRANE PHOSPHOLIPID TRANSPORT SYSTEM BINDING PROTEIN MLAD"/>
    <property type="match status" value="1"/>
</dbReference>
<dbReference type="InterPro" id="IPR052336">
    <property type="entry name" value="MlaD_Phospholipid_Transporter"/>
</dbReference>
<proteinExistence type="predicted"/>
<accession>A0AA94F2J5</accession>
<keyword evidence="1" id="KW-0812">Transmembrane</keyword>
<keyword evidence="1" id="KW-0472">Membrane</keyword>
<evidence type="ECO:0000256" key="1">
    <source>
        <dbReference type="SAM" id="Phobius"/>
    </source>
</evidence>
<feature type="transmembrane region" description="Helical" evidence="1">
    <location>
        <begin position="7"/>
        <end position="27"/>
    </location>
</feature>
<organism evidence="3">
    <name type="scientific">Flavobacterium columnare</name>
    <dbReference type="NCBI Taxonomy" id="996"/>
    <lineage>
        <taxon>Bacteria</taxon>
        <taxon>Pseudomonadati</taxon>
        <taxon>Bacteroidota</taxon>
        <taxon>Flavobacteriia</taxon>
        <taxon>Flavobacteriales</taxon>
        <taxon>Flavobacteriaceae</taxon>
        <taxon>Flavobacterium</taxon>
    </lineage>
</organism>
<dbReference type="InterPro" id="IPR003399">
    <property type="entry name" value="Mce/MlaD"/>
</dbReference>
<evidence type="ECO:0000313" key="3">
    <source>
        <dbReference type="EMBL" id="RVU88033.1"/>
    </source>
</evidence>
<reference evidence="3" key="1">
    <citation type="submission" date="2018-12" db="EMBL/GenBank/DDBJ databases">
        <title>Draft genome sequence of Flaovobacterium columnare BGFS27 isolated from channel catfish in Alabama.</title>
        <authorList>
            <person name="Cai W."/>
            <person name="Arias C."/>
        </authorList>
    </citation>
    <scope>NUCLEOTIDE SEQUENCE [LARGE SCALE GENOMIC DNA]</scope>
    <source>
        <strain evidence="3">BGFS27</strain>
    </source>
</reference>
<dbReference type="Gene3D" id="1.20.58.60">
    <property type="match status" value="1"/>
</dbReference>
<dbReference type="PANTHER" id="PTHR33371">
    <property type="entry name" value="INTERMEMBRANE PHOSPHOLIPID TRANSPORT SYSTEM BINDING PROTEIN MLAD-RELATED"/>
    <property type="match status" value="1"/>
</dbReference>
<evidence type="ECO:0000259" key="2">
    <source>
        <dbReference type="Pfam" id="PF02470"/>
    </source>
</evidence>
<feature type="domain" description="Mce/MlaD" evidence="2">
    <location>
        <begin position="37"/>
        <end position="112"/>
    </location>
</feature>
<protein>
    <submittedName>
        <fullName evidence="3">MCE family protein</fullName>
    </submittedName>
</protein>
<gene>
    <name evidence="3" type="ORF">EJB19_07445</name>
</gene>
<dbReference type="EMBL" id="RWGX01000004">
    <property type="protein sequence ID" value="RVU88033.1"/>
    <property type="molecule type" value="Genomic_DNA"/>
</dbReference>
<keyword evidence="1" id="KW-1133">Transmembrane helix</keyword>
<dbReference type="Pfam" id="PF02470">
    <property type="entry name" value="MlaD"/>
    <property type="match status" value="1"/>
</dbReference>
<sequence>MKITREIKTAILVIASILLFIWGYSFLKGSNLLNSHKRLFVEFDNVEGLLSSASVTISGKVVGKVKSLNLTENGKILAELQINQDDFPISKTSVAQIYEPGFIGGKQIAIIPNFNDKNITVDGDRLKADVKLGLTDNLGKKLAPTQQKIESLVQDADQLMVNVNQILNDQAKNDLQQAIAQLSQTMAEFNKLGKGANQLLATNQKNLNHSLGNIEKITTDFSKVSTELEKAELGKTLKNLEGTLVNVNKLMADMQAGQGTLGKAMKDEAMYNNFTKAAKEIELLLQDLRLHPTRYVNVSLFGKKKNLIKDLNYKQNNFKPINLL</sequence>